<dbReference type="AlphaFoldDB" id="A0AAD7VNL0"/>
<gene>
    <name evidence="2" type="ORF">O6P43_001304</name>
</gene>
<keyword evidence="3" id="KW-1185">Reference proteome</keyword>
<evidence type="ECO:0000313" key="2">
    <source>
        <dbReference type="EMBL" id="KAJ7982148.1"/>
    </source>
</evidence>
<accession>A0AAD7VNL0</accession>
<feature type="compositionally biased region" description="Basic and acidic residues" evidence="1">
    <location>
        <begin position="32"/>
        <end position="41"/>
    </location>
</feature>
<dbReference type="PANTHER" id="PTHR34484">
    <property type="entry name" value="OS02G0832600 PROTEIN"/>
    <property type="match status" value="1"/>
</dbReference>
<evidence type="ECO:0000256" key="1">
    <source>
        <dbReference type="SAM" id="MobiDB-lite"/>
    </source>
</evidence>
<proteinExistence type="predicted"/>
<protein>
    <submittedName>
        <fullName evidence="2">PRLI-interacting factor A</fullName>
    </submittedName>
</protein>
<dbReference type="Proteomes" id="UP001163823">
    <property type="component" value="Chromosome 1"/>
</dbReference>
<sequence length="242" mass="27940">MNEQSRMLDQSQILQNQNYFVWPSPPLPPGSKSDKRREIGRTDPLGLGNFFKPSNLNDMQSQIQNRLKGRRFHPKKNFNTGFAPRNTTSFLIRAKKAGEVLVDTAKEEGFVNGYGAMEGLIQLRSPKGDDEEEDCEYGSTDSDVEDHLEVERRLDHDLSRFEMIYPSVGGGGYEQSSALVNRVDDQDTHLVQLEEENLTVKEKLFLMERELFYFRRRVHCLEINGGQQYHSEKMSENGFREQ</sequence>
<comment type="caution">
    <text evidence="2">The sequence shown here is derived from an EMBL/GenBank/DDBJ whole genome shotgun (WGS) entry which is preliminary data.</text>
</comment>
<reference evidence="2 3" key="1">
    <citation type="journal article" date="2023" name="Science">
        <title>Elucidation of the pathway for biosynthesis of saponin adjuvants from the soapbark tree.</title>
        <authorList>
            <person name="Reed J."/>
            <person name="Orme A."/>
            <person name="El-Demerdash A."/>
            <person name="Owen C."/>
            <person name="Martin L.B.B."/>
            <person name="Misra R.C."/>
            <person name="Kikuchi S."/>
            <person name="Rejzek M."/>
            <person name="Martin A.C."/>
            <person name="Harkess A."/>
            <person name="Leebens-Mack J."/>
            <person name="Louveau T."/>
            <person name="Stephenson M.J."/>
            <person name="Osbourn A."/>
        </authorList>
    </citation>
    <scope>NUCLEOTIDE SEQUENCE [LARGE SCALE GENOMIC DNA]</scope>
    <source>
        <strain evidence="2">S10</strain>
    </source>
</reference>
<evidence type="ECO:0000313" key="3">
    <source>
        <dbReference type="Proteomes" id="UP001163823"/>
    </source>
</evidence>
<dbReference type="KEGG" id="qsa:O6P43_001304"/>
<organism evidence="2 3">
    <name type="scientific">Quillaja saponaria</name>
    <name type="common">Soap bark tree</name>
    <dbReference type="NCBI Taxonomy" id="32244"/>
    <lineage>
        <taxon>Eukaryota</taxon>
        <taxon>Viridiplantae</taxon>
        <taxon>Streptophyta</taxon>
        <taxon>Embryophyta</taxon>
        <taxon>Tracheophyta</taxon>
        <taxon>Spermatophyta</taxon>
        <taxon>Magnoliopsida</taxon>
        <taxon>eudicotyledons</taxon>
        <taxon>Gunneridae</taxon>
        <taxon>Pentapetalae</taxon>
        <taxon>rosids</taxon>
        <taxon>fabids</taxon>
        <taxon>Fabales</taxon>
        <taxon>Quillajaceae</taxon>
        <taxon>Quillaja</taxon>
    </lineage>
</organism>
<name>A0AAD7VNL0_QUISA</name>
<dbReference type="EMBL" id="JARAOO010000001">
    <property type="protein sequence ID" value="KAJ7982148.1"/>
    <property type="molecule type" value="Genomic_DNA"/>
</dbReference>
<feature type="region of interest" description="Disordered" evidence="1">
    <location>
        <begin position="19"/>
        <end position="56"/>
    </location>
</feature>
<dbReference type="PANTHER" id="PTHR34484:SF2">
    <property type="entry name" value="OS02G0832600 PROTEIN"/>
    <property type="match status" value="1"/>
</dbReference>